<gene>
    <name evidence="2" type="ORF">OEA41_006632</name>
</gene>
<sequence>MFFNSPRFISLLALLSTLTSIISAVPNLGIQKDFAAQFPHKGYQSYSMIVKFNDASIPGDQGKISDAQFISLAKVAYDEMTAWWSRTQLASNECPGAMIAMESEGTMYFASSVRSPDGVDINAFDRNVQQCIGWYQWMCQMSGDGTHKTRGRCAEPNVLRLYGDLNGIETTPTNPLGTYRPPPTTNTSPRIAVWGRPSGALPNQNKESFFTPCADPATGGYGCNRMATQYGLKSVSRQSPDPSGQDNWAFTLPDNRRVACPAPPT</sequence>
<organism evidence="2 3">
    <name type="scientific">Lepraria neglecta</name>
    <dbReference type="NCBI Taxonomy" id="209136"/>
    <lineage>
        <taxon>Eukaryota</taxon>
        <taxon>Fungi</taxon>
        <taxon>Dikarya</taxon>
        <taxon>Ascomycota</taxon>
        <taxon>Pezizomycotina</taxon>
        <taxon>Lecanoromycetes</taxon>
        <taxon>OSLEUM clade</taxon>
        <taxon>Lecanoromycetidae</taxon>
        <taxon>Lecanorales</taxon>
        <taxon>Lecanorineae</taxon>
        <taxon>Stereocaulaceae</taxon>
        <taxon>Lepraria</taxon>
    </lineage>
</organism>
<evidence type="ECO:0000256" key="1">
    <source>
        <dbReference type="SAM" id="SignalP"/>
    </source>
</evidence>
<proteinExistence type="predicted"/>
<protein>
    <submittedName>
        <fullName evidence="2">Uncharacterized protein</fullName>
    </submittedName>
</protein>
<dbReference type="EMBL" id="JASNWA010000007">
    <property type="protein sequence ID" value="KAK3173303.1"/>
    <property type="molecule type" value="Genomic_DNA"/>
</dbReference>
<feature type="chain" id="PRO_5042157865" evidence="1">
    <location>
        <begin position="25"/>
        <end position="265"/>
    </location>
</feature>
<evidence type="ECO:0000313" key="2">
    <source>
        <dbReference type="EMBL" id="KAK3173303.1"/>
    </source>
</evidence>
<evidence type="ECO:0000313" key="3">
    <source>
        <dbReference type="Proteomes" id="UP001276659"/>
    </source>
</evidence>
<keyword evidence="3" id="KW-1185">Reference proteome</keyword>
<dbReference type="AlphaFoldDB" id="A0AAD9ZBY8"/>
<accession>A0AAD9ZBY8</accession>
<comment type="caution">
    <text evidence="2">The sequence shown here is derived from an EMBL/GenBank/DDBJ whole genome shotgun (WGS) entry which is preliminary data.</text>
</comment>
<dbReference type="Proteomes" id="UP001276659">
    <property type="component" value="Unassembled WGS sequence"/>
</dbReference>
<name>A0AAD9ZBY8_9LECA</name>
<reference evidence="2" key="1">
    <citation type="submission" date="2022-11" db="EMBL/GenBank/DDBJ databases">
        <title>Chromosomal genome sequence assembly and mating type (MAT) locus characterization of the leprose asexual lichenized fungus Lepraria neglecta (Nyl.) Erichsen.</title>
        <authorList>
            <person name="Allen J.L."/>
            <person name="Pfeffer B."/>
        </authorList>
    </citation>
    <scope>NUCLEOTIDE SEQUENCE</scope>
    <source>
        <strain evidence="2">Allen 5258</strain>
    </source>
</reference>
<feature type="signal peptide" evidence="1">
    <location>
        <begin position="1"/>
        <end position="24"/>
    </location>
</feature>
<keyword evidence="1" id="KW-0732">Signal</keyword>